<dbReference type="EMBL" id="JARKIB010000010">
    <property type="protein sequence ID" value="KAJ7775482.1"/>
    <property type="molecule type" value="Genomic_DNA"/>
</dbReference>
<protein>
    <submittedName>
        <fullName evidence="1">Uncharacterized protein</fullName>
    </submittedName>
</protein>
<proteinExistence type="predicted"/>
<dbReference type="Proteomes" id="UP001215598">
    <property type="component" value="Unassembled WGS sequence"/>
</dbReference>
<evidence type="ECO:0000313" key="2">
    <source>
        <dbReference type="Proteomes" id="UP001215598"/>
    </source>
</evidence>
<organism evidence="1 2">
    <name type="scientific">Mycena metata</name>
    <dbReference type="NCBI Taxonomy" id="1033252"/>
    <lineage>
        <taxon>Eukaryota</taxon>
        <taxon>Fungi</taxon>
        <taxon>Dikarya</taxon>
        <taxon>Basidiomycota</taxon>
        <taxon>Agaricomycotina</taxon>
        <taxon>Agaricomycetes</taxon>
        <taxon>Agaricomycetidae</taxon>
        <taxon>Agaricales</taxon>
        <taxon>Marasmiineae</taxon>
        <taxon>Mycenaceae</taxon>
        <taxon>Mycena</taxon>
    </lineage>
</organism>
<name>A0AAD7K2F8_9AGAR</name>
<sequence length="102" mass="11310">MPRQQTTIEVRLDNILKCVTIAVNTLDVLVNNLKIPGLEAMVNTTQSLLELAQTIKQDKNECAELMEQTQVILSAIIGVYIKSDTGIELPPRTLNEIGTFTQ</sequence>
<evidence type="ECO:0000313" key="1">
    <source>
        <dbReference type="EMBL" id="KAJ7775482.1"/>
    </source>
</evidence>
<dbReference type="AlphaFoldDB" id="A0AAD7K2F8"/>
<comment type="caution">
    <text evidence="1">The sequence shown here is derived from an EMBL/GenBank/DDBJ whole genome shotgun (WGS) entry which is preliminary data.</text>
</comment>
<gene>
    <name evidence="1" type="ORF">B0H16DRAFT_1713070</name>
</gene>
<reference evidence="1" key="1">
    <citation type="submission" date="2023-03" db="EMBL/GenBank/DDBJ databases">
        <title>Massive genome expansion in bonnet fungi (Mycena s.s.) driven by repeated elements and novel gene families across ecological guilds.</title>
        <authorList>
            <consortium name="Lawrence Berkeley National Laboratory"/>
            <person name="Harder C.B."/>
            <person name="Miyauchi S."/>
            <person name="Viragh M."/>
            <person name="Kuo A."/>
            <person name="Thoen E."/>
            <person name="Andreopoulos B."/>
            <person name="Lu D."/>
            <person name="Skrede I."/>
            <person name="Drula E."/>
            <person name="Henrissat B."/>
            <person name="Morin E."/>
            <person name="Kohler A."/>
            <person name="Barry K."/>
            <person name="LaButti K."/>
            <person name="Morin E."/>
            <person name="Salamov A."/>
            <person name="Lipzen A."/>
            <person name="Mereny Z."/>
            <person name="Hegedus B."/>
            <person name="Baldrian P."/>
            <person name="Stursova M."/>
            <person name="Weitz H."/>
            <person name="Taylor A."/>
            <person name="Grigoriev I.V."/>
            <person name="Nagy L.G."/>
            <person name="Martin F."/>
            <person name="Kauserud H."/>
        </authorList>
    </citation>
    <scope>NUCLEOTIDE SEQUENCE</scope>
    <source>
        <strain evidence="1">CBHHK182m</strain>
    </source>
</reference>
<accession>A0AAD7K2F8</accession>
<keyword evidence="2" id="KW-1185">Reference proteome</keyword>